<evidence type="ECO:0000313" key="3">
    <source>
        <dbReference type="Proteomes" id="UP000215546"/>
    </source>
</evidence>
<accession>A0A233VKD6</accession>
<feature type="signal peptide" evidence="1">
    <location>
        <begin position="1"/>
        <end position="28"/>
    </location>
</feature>
<dbReference type="RefSeq" id="WP_094208405.1">
    <property type="nucleotide sequence ID" value="NZ_AP031486.1"/>
</dbReference>
<dbReference type="AlphaFoldDB" id="A0A233VKD6"/>
<organism evidence="2 3">
    <name type="scientific">Finegoldia magna</name>
    <name type="common">Peptostreptococcus magnus</name>
    <dbReference type="NCBI Taxonomy" id="1260"/>
    <lineage>
        <taxon>Bacteria</taxon>
        <taxon>Bacillati</taxon>
        <taxon>Bacillota</taxon>
        <taxon>Tissierellia</taxon>
        <taxon>Tissierellales</taxon>
        <taxon>Peptoniphilaceae</taxon>
        <taxon>Finegoldia</taxon>
    </lineage>
</organism>
<dbReference type="EMBL" id="NDYE01000008">
    <property type="protein sequence ID" value="OXZ32851.1"/>
    <property type="molecule type" value="Genomic_DNA"/>
</dbReference>
<dbReference type="Proteomes" id="UP000215546">
    <property type="component" value="Unassembled WGS sequence"/>
</dbReference>
<name>A0A233VKD6_FINMA</name>
<proteinExistence type="predicted"/>
<gene>
    <name evidence="2" type="ORF">B9N55_04105</name>
</gene>
<sequence length="106" mass="11941">MGKNLNKTIKGTLLLTGLLMMAPVLTQAKSADKPPIEVQYEQRKFVSIKMKNVGAEYWYESAGYKGYLYRSARPLYEENGVLYYKYSGTVYRFTGGGPSPGGGYRY</sequence>
<evidence type="ECO:0000256" key="1">
    <source>
        <dbReference type="SAM" id="SignalP"/>
    </source>
</evidence>
<evidence type="ECO:0000313" key="2">
    <source>
        <dbReference type="EMBL" id="OXZ32851.1"/>
    </source>
</evidence>
<keyword evidence="1" id="KW-0732">Signal</keyword>
<feature type="chain" id="PRO_5011991574" evidence="1">
    <location>
        <begin position="29"/>
        <end position="106"/>
    </location>
</feature>
<reference evidence="3" key="1">
    <citation type="submission" date="2017-04" db="EMBL/GenBank/DDBJ databases">
        <title>Finegoldia magna isolated from orthopedic joint implant-associated infections.</title>
        <authorList>
            <person name="Bjorklund S."/>
            <person name="Bruggemann H."/>
            <person name="Jensen A."/>
            <person name="Hellmark B."/>
            <person name="Soderquist B."/>
        </authorList>
    </citation>
    <scope>NUCLEOTIDE SEQUENCE [LARGE SCALE GENOMIC DNA]</scope>
    <source>
        <strain evidence="3">12T273</strain>
    </source>
</reference>
<protein>
    <submittedName>
        <fullName evidence="2">Uncharacterized protein</fullName>
    </submittedName>
</protein>
<comment type="caution">
    <text evidence="2">The sequence shown here is derived from an EMBL/GenBank/DDBJ whole genome shotgun (WGS) entry which is preliminary data.</text>
</comment>